<dbReference type="GO" id="GO:0003700">
    <property type="term" value="F:DNA-binding transcription factor activity"/>
    <property type="evidence" value="ECO:0007669"/>
    <property type="project" value="InterPro"/>
</dbReference>
<evidence type="ECO:0000256" key="1">
    <source>
        <dbReference type="SAM" id="MobiDB-lite"/>
    </source>
</evidence>
<name>A0A2H0UPI3_9BACT</name>
<dbReference type="InterPro" id="IPR000831">
    <property type="entry name" value="Trp_repress"/>
</dbReference>
<dbReference type="AlphaFoldDB" id="A0A2H0UPI3"/>
<dbReference type="EMBL" id="PFBB01000033">
    <property type="protein sequence ID" value="PIR88320.1"/>
    <property type="molecule type" value="Genomic_DNA"/>
</dbReference>
<dbReference type="SUPFAM" id="SSF48295">
    <property type="entry name" value="TrpR-like"/>
    <property type="match status" value="1"/>
</dbReference>
<dbReference type="InterPro" id="IPR038116">
    <property type="entry name" value="TrpR-like_sf"/>
</dbReference>
<dbReference type="InterPro" id="IPR010921">
    <property type="entry name" value="Trp_repressor/repl_initiator"/>
</dbReference>
<dbReference type="Pfam" id="PF01371">
    <property type="entry name" value="Trp_repressor"/>
    <property type="match status" value="1"/>
</dbReference>
<sequence>MHFSKIKDPQSMASVNKWADKVLKSFYELVPSLGKSAEVKKLFELLFTVHERHNLAKRLLGFKRIIEGSSYRKLNGTIGLSYQTVSAMKTSLKKQNYISYYTISIPAKQKRQEEKNRKFAKRDTKPRQSGRYRKTKYGRSWFLN</sequence>
<comment type="caution">
    <text evidence="2">The sequence shown here is derived from an EMBL/GenBank/DDBJ whole genome shotgun (WGS) entry which is preliminary data.</text>
</comment>
<dbReference type="GO" id="GO:0043565">
    <property type="term" value="F:sequence-specific DNA binding"/>
    <property type="evidence" value="ECO:0007669"/>
    <property type="project" value="InterPro"/>
</dbReference>
<evidence type="ECO:0000313" key="3">
    <source>
        <dbReference type="Proteomes" id="UP000229615"/>
    </source>
</evidence>
<dbReference type="Gene3D" id="1.10.1270.10">
    <property type="entry name" value="TrpR-like"/>
    <property type="match status" value="1"/>
</dbReference>
<reference evidence="3" key="1">
    <citation type="submission" date="2017-09" db="EMBL/GenBank/DDBJ databases">
        <title>Depth-based differentiation of microbial function through sediment-hosted aquifers and enrichment of novel symbionts in the deep terrestrial subsurface.</title>
        <authorList>
            <person name="Probst A.J."/>
            <person name="Ladd B."/>
            <person name="Jarett J.K."/>
            <person name="Geller-Mcgrath D.E."/>
            <person name="Sieber C.M.K."/>
            <person name="Emerson J.B."/>
            <person name="Anantharaman K."/>
            <person name="Thomas B.C."/>
            <person name="Malmstrom R."/>
            <person name="Stieglmeier M."/>
            <person name="Klingl A."/>
            <person name="Woyke T."/>
            <person name="Ryan C.M."/>
            <person name="Banfield J.F."/>
        </authorList>
    </citation>
    <scope>NUCLEOTIDE SEQUENCE [LARGE SCALE GENOMIC DNA]</scope>
</reference>
<gene>
    <name evidence="2" type="ORF">COU09_02935</name>
</gene>
<feature type="compositionally biased region" description="Basic and acidic residues" evidence="1">
    <location>
        <begin position="112"/>
        <end position="126"/>
    </location>
</feature>
<dbReference type="Proteomes" id="UP000229615">
    <property type="component" value="Unassembled WGS sequence"/>
</dbReference>
<protein>
    <submittedName>
        <fullName evidence="2">Uncharacterized protein</fullName>
    </submittedName>
</protein>
<proteinExistence type="predicted"/>
<evidence type="ECO:0000313" key="2">
    <source>
        <dbReference type="EMBL" id="PIR88320.1"/>
    </source>
</evidence>
<accession>A0A2H0UPI3</accession>
<organism evidence="2 3">
    <name type="scientific">Candidatus Harrisonbacteria bacterium CG10_big_fil_rev_8_21_14_0_10_44_23</name>
    <dbReference type="NCBI Taxonomy" id="1974585"/>
    <lineage>
        <taxon>Bacteria</taxon>
        <taxon>Candidatus Harrisoniibacteriota</taxon>
    </lineage>
</organism>
<feature type="region of interest" description="Disordered" evidence="1">
    <location>
        <begin position="112"/>
        <end position="131"/>
    </location>
</feature>